<dbReference type="RefSeq" id="WP_198038652.1">
    <property type="nucleotide sequence ID" value="NZ_CP019640.1"/>
</dbReference>
<dbReference type="Pfam" id="PF01381">
    <property type="entry name" value="HTH_3"/>
    <property type="match status" value="1"/>
</dbReference>
<name>A0A1Q2L2T9_9BACL</name>
<dbReference type="Gene3D" id="1.10.260.40">
    <property type="entry name" value="lambda repressor-like DNA-binding domains"/>
    <property type="match status" value="1"/>
</dbReference>
<keyword evidence="1" id="KW-0812">Transmembrane</keyword>
<dbReference type="SMART" id="SM00530">
    <property type="entry name" value="HTH_XRE"/>
    <property type="match status" value="1"/>
</dbReference>
<dbReference type="InterPro" id="IPR010982">
    <property type="entry name" value="Lambda_DNA-bd_dom_sf"/>
</dbReference>
<dbReference type="PROSITE" id="PS50943">
    <property type="entry name" value="HTH_CROC1"/>
    <property type="match status" value="1"/>
</dbReference>
<gene>
    <name evidence="3" type="ORF">B0X71_17680</name>
</gene>
<reference evidence="3 4" key="1">
    <citation type="submission" date="2017-02" db="EMBL/GenBank/DDBJ databases">
        <title>The complete genomic sequence of a novel cold adapted crude oil-degrading bacterium Planococcus qaidamina Y42.</title>
        <authorList>
            <person name="Yang R."/>
        </authorList>
    </citation>
    <scope>NUCLEOTIDE SEQUENCE [LARGE SCALE GENOMIC DNA]</scope>
    <source>
        <strain evidence="3 4">Y42</strain>
    </source>
</reference>
<sequence length="204" mass="22707">MNHYLLSLGGSFAEIRQVLNLTQDDLANLIGVSRPTIVKIEQDPSRLTKTVAYAFFVAISYELQKRIEEVEKIDPEQYKDPESIYPFANKIKGASVLSTGAIVTISGLATGALLPGIGLAFAAAAGLKYASLKQKMKDDLRGKVELEKWDENKARIIIEEVKKKLSEDRKRVTSYFQIGDLNTVCFVKKVKESEQVYDKSTDAT</sequence>
<dbReference type="SUPFAM" id="SSF47413">
    <property type="entry name" value="lambda repressor-like DNA-binding domains"/>
    <property type="match status" value="1"/>
</dbReference>
<protein>
    <recommendedName>
        <fullName evidence="2">HTH cro/C1-type domain-containing protein</fullName>
    </recommendedName>
</protein>
<evidence type="ECO:0000256" key="1">
    <source>
        <dbReference type="SAM" id="Phobius"/>
    </source>
</evidence>
<proteinExistence type="predicted"/>
<dbReference type="CDD" id="cd00093">
    <property type="entry name" value="HTH_XRE"/>
    <property type="match status" value="1"/>
</dbReference>
<evidence type="ECO:0000259" key="2">
    <source>
        <dbReference type="PROSITE" id="PS50943"/>
    </source>
</evidence>
<feature type="domain" description="HTH cro/C1-type" evidence="2">
    <location>
        <begin position="12"/>
        <end position="54"/>
    </location>
</feature>
<dbReference type="EMBL" id="CP019640">
    <property type="protein sequence ID" value="AQQ54751.1"/>
    <property type="molecule type" value="Genomic_DNA"/>
</dbReference>
<dbReference type="AlphaFoldDB" id="A0A1Q2L2T9"/>
<dbReference type="GO" id="GO:0003677">
    <property type="term" value="F:DNA binding"/>
    <property type="evidence" value="ECO:0007669"/>
    <property type="project" value="InterPro"/>
</dbReference>
<dbReference type="Proteomes" id="UP000188184">
    <property type="component" value="Chromosome"/>
</dbReference>
<keyword evidence="4" id="KW-1185">Reference proteome</keyword>
<keyword evidence="1" id="KW-0472">Membrane</keyword>
<evidence type="ECO:0000313" key="3">
    <source>
        <dbReference type="EMBL" id="AQQ54751.1"/>
    </source>
</evidence>
<dbReference type="InterPro" id="IPR001387">
    <property type="entry name" value="Cro/C1-type_HTH"/>
</dbReference>
<accession>A0A1Q2L2T9</accession>
<organism evidence="3 4">
    <name type="scientific">Planococcus lenghuensis</name>
    <dbReference type="NCBI Taxonomy" id="2213202"/>
    <lineage>
        <taxon>Bacteria</taxon>
        <taxon>Bacillati</taxon>
        <taxon>Bacillota</taxon>
        <taxon>Bacilli</taxon>
        <taxon>Bacillales</taxon>
        <taxon>Caryophanaceae</taxon>
        <taxon>Planococcus</taxon>
    </lineage>
</organism>
<keyword evidence="1" id="KW-1133">Transmembrane helix</keyword>
<feature type="transmembrane region" description="Helical" evidence="1">
    <location>
        <begin position="101"/>
        <end position="127"/>
    </location>
</feature>
<evidence type="ECO:0000313" key="4">
    <source>
        <dbReference type="Proteomes" id="UP000188184"/>
    </source>
</evidence>
<dbReference type="KEGG" id="pmar:B0X71_17680"/>